<keyword evidence="1" id="KW-0112">Calmodulin-binding</keyword>
<dbReference type="Pfam" id="PF00612">
    <property type="entry name" value="IQ"/>
    <property type="match status" value="2"/>
</dbReference>
<dbReference type="PANTHER" id="PTHR23335">
    <property type="entry name" value="CALMODULIN-BINDING TRANSCRIPTION ACTIVATOR CAMTA"/>
    <property type="match status" value="1"/>
</dbReference>
<dbReference type="PANTHER" id="PTHR23335:SF28">
    <property type="entry name" value="CALMODULIN-BINDING TRANSCRIPTION ACTIVATOR (CAMTA), PLANTS"/>
    <property type="match status" value="1"/>
</dbReference>
<dbReference type="EMBL" id="JACEIK010000947">
    <property type="protein sequence ID" value="MCD7464246.1"/>
    <property type="molecule type" value="Genomic_DNA"/>
</dbReference>
<gene>
    <name evidence="2" type="ORF">HAX54_052338</name>
</gene>
<protein>
    <submittedName>
        <fullName evidence="2">Uncharacterized protein</fullName>
    </submittedName>
</protein>
<evidence type="ECO:0000313" key="2">
    <source>
        <dbReference type="EMBL" id="MCD7464246.1"/>
    </source>
</evidence>
<dbReference type="Gene3D" id="1.25.40.20">
    <property type="entry name" value="Ankyrin repeat-containing domain"/>
    <property type="match status" value="1"/>
</dbReference>
<keyword evidence="3" id="KW-1185">Reference proteome</keyword>
<dbReference type="CDD" id="cd23767">
    <property type="entry name" value="IQCD"/>
    <property type="match status" value="1"/>
</dbReference>
<dbReference type="InterPro" id="IPR036770">
    <property type="entry name" value="Ankyrin_rpt-contain_sf"/>
</dbReference>
<organism evidence="2 3">
    <name type="scientific">Datura stramonium</name>
    <name type="common">Jimsonweed</name>
    <name type="synonym">Common thornapple</name>
    <dbReference type="NCBI Taxonomy" id="4076"/>
    <lineage>
        <taxon>Eukaryota</taxon>
        <taxon>Viridiplantae</taxon>
        <taxon>Streptophyta</taxon>
        <taxon>Embryophyta</taxon>
        <taxon>Tracheophyta</taxon>
        <taxon>Spermatophyta</taxon>
        <taxon>Magnoliopsida</taxon>
        <taxon>eudicotyledons</taxon>
        <taxon>Gunneridae</taxon>
        <taxon>Pentapetalae</taxon>
        <taxon>asterids</taxon>
        <taxon>lamiids</taxon>
        <taxon>Solanales</taxon>
        <taxon>Solanaceae</taxon>
        <taxon>Solanoideae</taxon>
        <taxon>Datureae</taxon>
        <taxon>Datura</taxon>
    </lineage>
</organism>
<dbReference type="SMART" id="SM00015">
    <property type="entry name" value="IQ"/>
    <property type="match status" value="3"/>
</dbReference>
<dbReference type="InterPro" id="IPR000048">
    <property type="entry name" value="IQ_motif_EF-hand-BS"/>
</dbReference>
<dbReference type="Gene3D" id="1.20.5.190">
    <property type="match status" value="1"/>
</dbReference>
<comment type="caution">
    <text evidence="2">The sequence shown here is derived from an EMBL/GenBank/DDBJ whole genome shotgun (WGS) entry which is preliminary data.</text>
</comment>
<dbReference type="InterPro" id="IPR027417">
    <property type="entry name" value="P-loop_NTPase"/>
</dbReference>
<accession>A0ABS8SYV1</accession>
<dbReference type="Proteomes" id="UP000823775">
    <property type="component" value="Unassembled WGS sequence"/>
</dbReference>
<dbReference type="PROSITE" id="PS50096">
    <property type="entry name" value="IQ"/>
    <property type="match status" value="3"/>
</dbReference>
<dbReference type="SUPFAM" id="SSF52540">
    <property type="entry name" value="P-loop containing nucleoside triphosphate hydrolases"/>
    <property type="match status" value="1"/>
</dbReference>
<proteinExistence type="predicted"/>
<evidence type="ECO:0000256" key="1">
    <source>
        <dbReference type="ARBA" id="ARBA00022860"/>
    </source>
</evidence>
<name>A0ABS8SYV1_DATST</name>
<reference evidence="2 3" key="1">
    <citation type="journal article" date="2021" name="BMC Genomics">
        <title>Datura genome reveals duplications of psychoactive alkaloid biosynthetic genes and high mutation rate following tissue culture.</title>
        <authorList>
            <person name="Rajewski A."/>
            <person name="Carter-House D."/>
            <person name="Stajich J."/>
            <person name="Litt A."/>
        </authorList>
    </citation>
    <scope>NUCLEOTIDE SEQUENCE [LARGE SCALE GENOMIC DNA]</scope>
    <source>
        <strain evidence="2">AR-01</strain>
    </source>
</reference>
<evidence type="ECO:0000313" key="3">
    <source>
        <dbReference type="Proteomes" id="UP000823775"/>
    </source>
</evidence>
<sequence>MRSLPEINTLEWDELLAPGYPNKIIATQQEGGKTSYVQHMSYEQHNLNGYSVNDPQMTQLPNLQCQQIFVIGHFHGGQSHLGSSSLHCVCGSACFPAEVLQPGVYRCIVSAQTPGLEWLLERIVEGGKISEHDEQGQGVIHLCAIHTLGPYIHFPGLVFHWIIETNMDGQLSIGLVYCGREKMVATLLSAGAKPNLVTDPTSENLGGCTASDLASKNGHEGLAAYLAEKALVAQFKDMTLAGNISGSLQTSTESINPGNFTEEELNLKDSLAAYRTAADAAARIQAAFRERSLKVRTKAVESSNPEMEARNIIVAMKIRHAFRNYEVQKQLAAAAQIQYRFRMWKIRKEFLHMRRQAIKIQAVFRGFQIRRQYQEIIWSVGVLEKAIFRWRLKRKGFRGLQLQSSQVVNHKPDDMEEDFFQASMKQAEERIERSVVRVQAMFRSKQAQQQYRRMKLEHNIATAIRTQNRSPLSLSSSLVKIPKRRQQLLVKKEEKKWPSRRITQLTTSPTRHTGMESRNPESIVTVPPKGWILSF</sequence>
<dbReference type="SUPFAM" id="SSF48403">
    <property type="entry name" value="Ankyrin repeat"/>
    <property type="match status" value="1"/>
</dbReference>